<proteinExistence type="predicted"/>
<evidence type="ECO:0000313" key="4">
    <source>
        <dbReference type="Proteomes" id="UP000477680"/>
    </source>
</evidence>
<keyword evidence="1" id="KW-0732">Signal</keyword>
<feature type="signal peptide" evidence="1">
    <location>
        <begin position="1"/>
        <end position="29"/>
    </location>
</feature>
<dbReference type="Gene3D" id="1.20.120.1090">
    <property type="match status" value="1"/>
</dbReference>
<dbReference type="KEGG" id="kim:G3T16_16000"/>
<dbReference type="Proteomes" id="UP000477680">
    <property type="component" value="Chromosome"/>
</dbReference>
<feature type="chain" id="PRO_5025539140" evidence="1">
    <location>
        <begin position="30"/>
        <end position="173"/>
    </location>
</feature>
<dbReference type="AlphaFoldDB" id="A0A6C0UA75"/>
<keyword evidence="4" id="KW-1185">Reference proteome</keyword>
<dbReference type="InterPro" id="IPR024266">
    <property type="entry name" value="DUF3806"/>
</dbReference>
<evidence type="ECO:0000256" key="1">
    <source>
        <dbReference type="SAM" id="SignalP"/>
    </source>
</evidence>
<name>A0A6C0UA75_9GAMM</name>
<sequence length="173" mass="19744">MSNGISLPWIAIPVAAICLLSLLAAPASAQVNVEIGELSYLDRQYMSQQRSNLEDITRRHFGTGFNGEKAHDLELLQRILDRGLVRSTQTAELQAMGMVLGDLLADELDMHWVVYEDRQGRSRALRYRDTDNYLFPVTMISRRREAGNETSVEDIYQKAYDEIAPVRERLPFQ</sequence>
<dbReference type="EMBL" id="CP048711">
    <property type="protein sequence ID" value="QIB66674.1"/>
    <property type="molecule type" value="Genomic_DNA"/>
</dbReference>
<accession>A0A6C0UA75</accession>
<organism evidence="3 4">
    <name type="scientific">Kineobactrum salinum</name>
    <dbReference type="NCBI Taxonomy" id="2708301"/>
    <lineage>
        <taxon>Bacteria</taxon>
        <taxon>Pseudomonadati</taxon>
        <taxon>Pseudomonadota</taxon>
        <taxon>Gammaproteobacteria</taxon>
        <taxon>Cellvibrionales</taxon>
        <taxon>Halieaceae</taxon>
        <taxon>Kineobactrum</taxon>
    </lineage>
</organism>
<reference evidence="3 4" key="1">
    <citation type="submission" date="2020-02" db="EMBL/GenBank/DDBJ databases">
        <title>Genome sequencing for Kineobactrum sp. M2.</title>
        <authorList>
            <person name="Park S.-J."/>
        </authorList>
    </citation>
    <scope>NUCLEOTIDE SEQUENCE [LARGE SCALE GENOMIC DNA]</scope>
    <source>
        <strain evidence="3 4">M2</strain>
    </source>
</reference>
<feature type="domain" description="DUF3806" evidence="2">
    <location>
        <begin position="72"/>
        <end position="156"/>
    </location>
</feature>
<protein>
    <submittedName>
        <fullName evidence="3">DUF3806 domain-containing protein</fullName>
    </submittedName>
</protein>
<evidence type="ECO:0000313" key="3">
    <source>
        <dbReference type="EMBL" id="QIB66674.1"/>
    </source>
</evidence>
<dbReference type="RefSeq" id="WP_163496108.1">
    <property type="nucleotide sequence ID" value="NZ_CP048711.1"/>
</dbReference>
<gene>
    <name evidence="3" type="ORF">G3T16_16000</name>
</gene>
<evidence type="ECO:0000259" key="2">
    <source>
        <dbReference type="Pfam" id="PF12713"/>
    </source>
</evidence>
<dbReference type="Pfam" id="PF12713">
    <property type="entry name" value="DUF3806"/>
    <property type="match status" value="1"/>
</dbReference>